<keyword evidence="12 15" id="KW-1133">Transmembrane helix</keyword>
<comment type="subcellular location">
    <subcellularLocation>
        <location evidence="1">Cell membrane</location>
        <topology evidence="1">Multi-pass membrane protein</topology>
    </subcellularLocation>
</comment>
<dbReference type="GO" id="GO:0043682">
    <property type="term" value="F:P-type divalent copper transporter activity"/>
    <property type="evidence" value="ECO:0007669"/>
    <property type="project" value="TreeGrafter"/>
</dbReference>
<comment type="similarity">
    <text evidence="2 15">Belongs to the cation transport ATPase (P-type) (TC 3.A.3) family. Type IB subfamily.</text>
</comment>
<evidence type="ECO:0000256" key="3">
    <source>
        <dbReference type="ARBA" id="ARBA00022448"/>
    </source>
</evidence>
<dbReference type="InterPro" id="IPR036412">
    <property type="entry name" value="HAD-like_sf"/>
</dbReference>
<keyword evidence="10" id="KW-0460">Magnesium</keyword>
<keyword evidence="18" id="KW-1185">Reference proteome</keyword>
<dbReference type="PANTHER" id="PTHR43520:SF5">
    <property type="entry name" value="CATION-TRANSPORTING P-TYPE ATPASE-RELATED"/>
    <property type="match status" value="1"/>
</dbReference>
<feature type="transmembrane region" description="Helical" evidence="15">
    <location>
        <begin position="304"/>
        <end position="322"/>
    </location>
</feature>
<dbReference type="SUPFAM" id="SSF55008">
    <property type="entry name" value="HMA, heavy metal-associated domain"/>
    <property type="match status" value="1"/>
</dbReference>
<feature type="transmembrane region" description="Helical" evidence="15">
    <location>
        <begin position="208"/>
        <end position="231"/>
    </location>
</feature>
<dbReference type="PRINTS" id="PR00119">
    <property type="entry name" value="CATATPASE"/>
</dbReference>
<feature type="transmembrane region" description="Helical" evidence="15">
    <location>
        <begin position="276"/>
        <end position="298"/>
    </location>
</feature>
<dbReference type="PANTHER" id="PTHR43520">
    <property type="entry name" value="ATP7, ISOFORM B"/>
    <property type="match status" value="1"/>
</dbReference>
<dbReference type="Gene3D" id="3.40.50.1000">
    <property type="entry name" value="HAD superfamily/HAD-like"/>
    <property type="match status" value="1"/>
</dbReference>
<organism evidence="17 18">
    <name type="scientific">Zoogloea oleivorans</name>
    <dbReference type="NCBI Taxonomy" id="1552750"/>
    <lineage>
        <taxon>Bacteria</taxon>
        <taxon>Pseudomonadati</taxon>
        <taxon>Pseudomonadota</taxon>
        <taxon>Betaproteobacteria</taxon>
        <taxon>Rhodocyclales</taxon>
        <taxon>Zoogloeaceae</taxon>
        <taxon>Zoogloea</taxon>
    </lineage>
</organism>
<dbReference type="Gene3D" id="3.40.1110.10">
    <property type="entry name" value="Calcium-transporting ATPase, cytoplasmic domain N"/>
    <property type="match status" value="1"/>
</dbReference>
<feature type="domain" description="HMA" evidence="16">
    <location>
        <begin position="123"/>
        <end position="189"/>
    </location>
</feature>
<feature type="transmembrane region" description="Helical" evidence="15">
    <location>
        <begin position="487"/>
        <end position="510"/>
    </location>
</feature>
<keyword evidence="13" id="KW-0406">Ion transport</keyword>
<dbReference type="Pfam" id="PF00122">
    <property type="entry name" value="E1-E2_ATPase"/>
    <property type="match status" value="1"/>
</dbReference>
<keyword evidence="4 15" id="KW-1003">Cell membrane</keyword>
<accession>A0A6C2CXF8</accession>
<dbReference type="InterPro" id="IPR036163">
    <property type="entry name" value="HMA_dom_sf"/>
</dbReference>
<dbReference type="PROSITE" id="PS01229">
    <property type="entry name" value="COF_2"/>
    <property type="match status" value="1"/>
</dbReference>
<dbReference type="InterPro" id="IPR023298">
    <property type="entry name" value="ATPase_P-typ_TM_dom_sf"/>
</dbReference>
<dbReference type="InterPro" id="IPR027256">
    <property type="entry name" value="P-typ_ATPase_IB"/>
</dbReference>
<evidence type="ECO:0000256" key="13">
    <source>
        <dbReference type="ARBA" id="ARBA00023065"/>
    </source>
</evidence>
<dbReference type="SUPFAM" id="SSF81665">
    <property type="entry name" value="Calcium ATPase, transmembrane domain M"/>
    <property type="match status" value="1"/>
</dbReference>
<dbReference type="CDD" id="cd00371">
    <property type="entry name" value="HMA"/>
    <property type="match status" value="1"/>
</dbReference>
<evidence type="ECO:0000256" key="12">
    <source>
        <dbReference type="ARBA" id="ARBA00022989"/>
    </source>
</evidence>
<dbReference type="GO" id="GO:0005524">
    <property type="term" value="F:ATP binding"/>
    <property type="evidence" value="ECO:0007669"/>
    <property type="project" value="UniProtKB-UniRule"/>
</dbReference>
<dbReference type="CDD" id="cd02079">
    <property type="entry name" value="P-type_ATPase_HM"/>
    <property type="match status" value="1"/>
</dbReference>
<dbReference type="Pfam" id="PF12156">
    <property type="entry name" value="ATPase-cat_bd"/>
    <property type="match status" value="1"/>
</dbReference>
<dbReference type="PROSITE" id="PS00154">
    <property type="entry name" value="ATPASE_E1_E2"/>
    <property type="match status" value="1"/>
</dbReference>
<dbReference type="GO" id="GO:0005507">
    <property type="term" value="F:copper ion binding"/>
    <property type="evidence" value="ECO:0007669"/>
    <property type="project" value="TreeGrafter"/>
</dbReference>
<dbReference type="EC" id="3.6.3.3" evidence="17"/>
<keyword evidence="14 15" id="KW-0472">Membrane</keyword>
<dbReference type="SUPFAM" id="SSF81653">
    <property type="entry name" value="Calcium ATPase, transduction domain A"/>
    <property type="match status" value="1"/>
</dbReference>
<dbReference type="InterPro" id="IPR018303">
    <property type="entry name" value="ATPase_P-typ_P_site"/>
</dbReference>
<dbReference type="InterPro" id="IPR059000">
    <property type="entry name" value="ATPase_P-type_domA"/>
</dbReference>
<evidence type="ECO:0000256" key="4">
    <source>
        <dbReference type="ARBA" id="ARBA00022475"/>
    </source>
</evidence>
<evidence type="ECO:0000256" key="14">
    <source>
        <dbReference type="ARBA" id="ARBA00023136"/>
    </source>
</evidence>
<dbReference type="InterPro" id="IPR023214">
    <property type="entry name" value="HAD_sf"/>
</dbReference>
<protein>
    <submittedName>
        <fullName evidence="17">Cadmium-translocating P-type ATPase</fullName>
        <ecNumber evidence="17">3.6.3.3</ecNumber>
    </submittedName>
</protein>
<feature type="transmembrane region" description="Helical" evidence="15">
    <location>
        <begin position="243"/>
        <end position="264"/>
    </location>
</feature>
<keyword evidence="5" id="KW-0597">Phosphoprotein</keyword>
<keyword evidence="3" id="KW-0813">Transport</keyword>
<dbReference type="InterPro" id="IPR006121">
    <property type="entry name" value="HMA_dom"/>
</dbReference>
<evidence type="ECO:0000259" key="16">
    <source>
        <dbReference type="PROSITE" id="PS50846"/>
    </source>
</evidence>
<evidence type="ECO:0000256" key="2">
    <source>
        <dbReference type="ARBA" id="ARBA00006024"/>
    </source>
</evidence>
<evidence type="ECO:0000256" key="1">
    <source>
        <dbReference type="ARBA" id="ARBA00004651"/>
    </source>
</evidence>
<keyword evidence="6 15" id="KW-0812">Transmembrane</keyword>
<keyword evidence="8 15" id="KW-0547">Nucleotide-binding</keyword>
<dbReference type="Gene3D" id="1.20.1110.10">
    <property type="entry name" value="Calcium-transporting ATPase, transmembrane domain"/>
    <property type="match status" value="1"/>
</dbReference>
<evidence type="ECO:0000313" key="18">
    <source>
        <dbReference type="Proteomes" id="UP000389128"/>
    </source>
</evidence>
<feature type="transmembrane region" description="Helical" evidence="15">
    <location>
        <begin position="459"/>
        <end position="481"/>
    </location>
</feature>
<dbReference type="SFLD" id="SFLDG00002">
    <property type="entry name" value="C1.7:_P-type_atpase_like"/>
    <property type="match status" value="1"/>
</dbReference>
<reference evidence="17 18" key="1">
    <citation type="submission" date="2019-01" db="EMBL/GenBank/DDBJ databases">
        <title>Zoogloea oleivorans genome sequencing and assembly.</title>
        <authorList>
            <person name="Tancsics A."/>
            <person name="Farkas M."/>
            <person name="Kriszt B."/>
            <person name="Maroti G."/>
            <person name="Horvath B."/>
        </authorList>
    </citation>
    <scope>NUCLEOTIDE SEQUENCE [LARGE SCALE GENOMIC DNA]</scope>
    <source>
        <strain evidence="17 18">Buc</strain>
    </source>
</reference>
<evidence type="ECO:0000256" key="10">
    <source>
        <dbReference type="ARBA" id="ARBA00022842"/>
    </source>
</evidence>
<evidence type="ECO:0000256" key="6">
    <source>
        <dbReference type="ARBA" id="ARBA00022692"/>
    </source>
</evidence>
<comment type="caution">
    <text evidence="17">The sequence shown here is derived from an EMBL/GenBank/DDBJ whole genome shotgun (WGS) entry which is preliminary data.</text>
</comment>
<evidence type="ECO:0000256" key="5">
    <source>
        <dbReference type="ARBA" id="ARBA00022553"/>
    </source>
</evidence>
<dbReference type="NCBIfam" id="TIGR01525">
    <property type="entry name" value="ATPase-IB_hvy"/>
    <property type="match status" value="1"/>
</dbReference>
<dbReference type="InterPro" id="IPR021993">
    <property type="entry name" value="ATPase-cat-bd"/>
</dbReference>
<gene>
    <name evidence="17" type="primary">cadA</name>
    <name evidence="17" type="ORF">ETQ85_09785</name>
</gene>
<evidence type="ECO:0000256" key="7">
    <source>
        <dbReference type="ARBA" id="ARBA00022723"/>
    </source>
</evidence>
<keyword evidence="9 15" id="KW-0067">ATP-binding</keyword>
<feature type="transmembrane region" description="Helical" evidence="15">
    <location>
        <begin position="795"/>
        <end position="812"/>
    </location>
</feature>
<evidence type="ECO:0000256" key="9">
    <source>
        <dbReference type="ARBA" id="ARBA00022840"/>
    </source>
</evidence>
<evidence type="ECO:0000256" key="15">
    <source>
        <dbReference type="RuleBase" id="RU362081"/>
    </source>
</evidence>
<dbReference type="GO" id="GO:0016887">
    <property type="term" value="F:ATP hydrolysis activity"/>
    <property type="evidence" value="ECO:0007669"/>
    <property type="project" value="InterPro"/>
</dbReference>
<dbReference type="GO" id="GO:0005886">
    <property type="term" value="C:plasma membrane"/>
    <property type="evidence" value="ECO:0007669"/>
    <property type="project" value="UniProtKB-SubCell"/>
</dbReference>
<dbReference type="SFLD" id="SFLDS00003">
    <property type="entry name" value="Haloacid_Dehalogenase"/>
    <property type="match status" value="1"/>
</dbReference>
<dbReference type="EMBL" id="SDKK01000008">
    <property type="protein sequence ID" value="TYC58808.1"/>
    <property type="molecule type" value="Genomic_DNA"/>
</dbReference>
<name>A0A6C2CXF8_9RHOO</name>
<dbReference type="Pfam" id="PF00403">
    <property type="entry name" value="HMA"/>
    <property type="match status" value="1"/>
</dbReference>
<dbReference type="Proteomes" id="UP000389128">
    <property type="component" value="Unassembled WGS sequence"/>
</dbReference>
<dbReference type="SFLD" id="SFLDF00027">
    <property type="entry name" value="p-type_atpase"/>
    <property type="match status" value="1"/>
</dbReference>
<dbReference type="NCBIfam" id="TIGR01512">
    <property type="entry name" value="ATPase-IB2_Cd"/>
    <property type="match status" value="1"/>
</dbReference>
<dbReference type="Gene3D" id="3.30.70.100">
    <property type="match status" value="1"/>
</dbReference>
<evidence type="ECO:0000256" key="8">
    <source>
        <dbReference type="ARBA" id="ARBA00022741"/>
    </source>
</evidence>
<dbReference type="OrthoDB" id="8552908at2"/>
<keyword evidence="11" id="KW-1278">Translocase</keyword>
<dbReference type="AlphaFoldDB" id="A0A6C2CXF8"/>
<dbReference type="NCBIfam" id="TIGR01494">
    <property type="entry name" value="ATPase_P-type"/>
    <property type="match status" value="1"/>
</dbReference>
<dbReference type="Gene3D" id="2.70.150.10">
    <property type="entry name" value="Calcium-transporting ATPase, cytoplasmic transduction domain A"/>
    <property type="match status" value="1"/>
</dbReference>
<dbReference type="GO" id="GO:0055070">
    <property type="term" value="P:copper ion homeostasis"/>
    <property type="evidence" value="ECO:0007669"/>
    <property type="project" value="TreeGrafter"/>
</dbReference>
<dbReference type="InterPro" id="IPR001757">
    <property type="entry name" value="P_typ_ATPase"/>
</dbReference>
<keyword evidence="17" id="KW-0378">Hydrolase</keyword>
<dbReference type="InterPro" id="IPR023299">
    <property type="entry name" value="ATPase_P-typ_cyto_dom_N"/>
</dbReference>
<keyword evidence="7 15" id="KW-0479">Metal-binding</keyword>
<dbReference type="InterPro" id="IPR008250">
    <property type="entry name" value="ATPase_P-typ_transduc_dom_A_sf"/>
</dbReference>
<evidence type="ECO:0000256" key="11">
    <source>
        <dbReference type="ARBA" id="ARBA00022967"/>
    </source>
</evidence>
<dbReference type="NCBIfam" id="TIGR01511">
    <property type="entry name" value="ATPase-IB1_Cu"/>
    <property type="match status" value="1"/>
</dbReference>
<dbReference type="SUPFAM" id="SSF56784">
    <property type="entry name" value="HAD-like"/>
    <property type="match status" value="1"/>
</dbReference>
<dbReference type="Pfam" id="PF00702">
    <property type="entry name" value="Hydrolase"/>
    <property type="match status" value="1"/>
</dbReference>
<proteinExistence type="inferred from homology"/>
<sequence>MRLCDKKACSPWSFPAACVACEAFLSQSPPSSEHDCYHCGLPIPANLDLPVEVDGARRQMCCTGCQAVAESIVSNGLIDYYRRRDAMPEQAREAMPDELKDLGLFDHPDFQKGFVTPVGEHEREAALILEGITCAACIWLNEEHIAHQPGVTAVDINYATRRARVRWDERRIKLSDILAAIQAIGYRAYPYDSARSEQISQRERRSALWRLFVAGFGMMQVMMYAFPVYIAEAGDMTADIEKLLRLASLILTAPVVLYSAAPFFSHAWRDIRLRRLGMDVPVALGVGAAFLASCWATISDHGEVYFDSVTMFVFFLLCGRYVEMLARQKAVRGVEELGKALPAFAERLPGYPAQEGEKVPVSQLLSGDVIRVKPGESMPADGVVIDGRSEANEALLTGESRPVPKTPGCEVTGGSVNVGSPLFVRVTRTGEHTRLAAIRQLMERASAEKPRVVQQADKVAAWFIVALLVLACVTAVGWWWFDPDRALWVFVSVLVVSCPCALSLATPVALTVATDALARMGVLVTRGHAIEALARADHFVFDKTGTLTYGEMRVEQVRVLGGLGEVAVVRLAAGLEQGSEHAIATALRIEGATGEPLAAFTSLNATTGQGVSGVLDGLTYRIGRPGFVAALTGTPVPEVLQEDERSGRTVIALGSSNGWLAGFALSDGLREDCPAAFASLRGKGIELSIFSGDTPSTVEELGRRLGVKHAVGGMTPEGKHAELRALQKGDAVIAMVGDGVNDAPVLAQAQVSVAMGGGTDLARNQADIVLLSGRLASLAEGVDLSRRALRIIRQNLWWSFAYNFTAVPLAMSGLVTPWMAGIGMSASSLFVVLNALRLQRKRTH</sequence>
<feature type="transmembrane region" description="Helical" evidence="15">
    <location>
        <begin position="818"/>
        <end position="836"/>
    </location>
</feature>
<dbReference type="PROSITE" id="PS50846">
    <property type="entry name" value="HMA_2"/>
    <property type="match status" value="1"/>
</dbReference>
<evidence type="ECO:0000313" key="17">
    <source>
        <dbReference type="EMBL" id="TYC58808.1"/>
    </source>
</evidence>
<dbReference type="InterPro" id="IPR044492">
    <property type="entry name" value="P_typ_ATPase_HD_dom"/>
</dbReference>